<reference evidence="2 3" key="1">
    <citation type="submission" date="2022-10" db="EMBL/GenBank/DDBJ databases">
        <title>Alteromonas sp. chi3 Genome sequencing.</title>
        <authorList>
            <person name="Park S."/>
        </authorList>
    </citation>
    <scope>NUCLEOTIDE SEQUENCE [LARGE SCALE GENOMIC DNA]</scope>
    <source>
        <strain evidence="3">chi3</strain>
    </source>
</reference>
<dbReference type="RefSeq" id="WP_273642285.1">
    <property type="nucleotide sequence ID" value="NZ_JAQQXP010000003.1"/>
</dbReference>
<dbReference type="EMBL" id="JAQQXP010000003">
    <property type="protein sequence ID" value="MDC8832460.1"/>
    <property type="molecule type" value="Genomic_DNA"/>
</dbReference>
<accession>A0ABT5L5X5</accession>
<gene>
    <name evidence="2" type="ORF">OIK42_17015</name>
</gene>
<feature type="chain" id="PRO_5045210220" description="DUF2927 domain-containing protein" evidence="1">
    <location>
        <begin position="23"/>
        <end position="243"/>
    </location>
</feature>
<comment type="caution">
    <text evidence="2">The sequence shown here is derived from an EMBL/GenBank/DDBJ whole genome shotgun (WGS) entry which is preliminary data.</text>
</comment>
<sequence>MLSNRFVKWLSKLSFITSAALATTFVAPAFCVEQPLSSAPQQYKKPDSVLLTYAEHPQIETYKTLLSDVYNEMGIAVHFQPVPAGRGLLLVDSGSVDGDVARVSVNARSLKNSMVVQPSLLKCDLVLVCTKGVACNQDVLKQRWAVVLSNLGNNKLLEEYDIDARVILNEQVSGTIEMFNSKRVSYLFYIQPVGIPLSDTFVDFNSLKLREVSVNHIISDKHAALLPELERVLAKRLAETGHD</sequence>
<evidence type="ECO:0000256" key="1">
    <source>
        <dbReference type="SAM" id="SignalP"/>
    </source>
</evidence>
<feature type="signal peptide" evidence="1">
    <location>
        <begin position="1"/>
        <end position="22"/>
    </location>
</feature>
<protein>
    <recommendedName>
        <fullName evidence="4">DUF2927 domain-containing protein</fullName>
    </recommendedName>
</protein>
<evidence type="ECO:0008006" key="4">
    <source>
        <dbReference type="Google" id="ProtNLM"/>
    </source>
</evidence>
<evidence type="ECO:0000313" key="2">
    <source>
        <dbReference type="EMBL" id="MDC8832460.1"/>
    </source>
</evidence>
<proteinExistence type="predicted"/>
<keyword evidence="3" id="KW-1185">Reference proteome</keyword>
<organism evidence="2 3">
    <name type="scientific">Alteromonas gilva</name>
    <dbReference type="NCBI Taxonomy" id="2987522"/>
    <lineage>
        <taxon>Bacteria</taxon>
        <taxon>Pseudomonadati</taxon>
        <taxon>Pseudomonadota</taxon>
        <taxon>Gammaproteobacteria</taxon>
        <taxon>Alteromonadales</taxon>
        <taxon>Alteromonadaceae</taxon>
        <taxon>Alteromonas/Salinimonas group</taxon>
        <taxon>Alteromonas</taxon>
    </lineage>
</organism>
<dbReference type="Proteomes" id="UP001218788">
    <property type="component" value="Unassembled WGS sequence"/>
</dbReference>
<name>A0ABT5L5X5_9ALTE</name>
<evidence type="ECO:0000313" key="3">
    <source>
        <dbReference type="Proteomes" id="UP001218788"/>
    </source>
</evidence>
<keyword evidence="1" id="KW-0732">Signal</keyword>
<dbReference type="SUPFAM" id="SSF53850">
    <property type="entry name" value="Periplasmic binding protein-like II"/>
    <property type="match status" value="1"/>
</dbReference>